<organism evidence="6 7">
    <name type="scientific">Candidatus Liberibacter asiaticus str. gxpsy</name>
    <dbReference type="NCBI Taxonomy" id="1174529"/>
    <lineage>
        <taxon>Bacteria</taxon>
        <taxon>Pseudomonadati</taxon>
        <taxon>Pseudomonadota</taxon>
        <taxon>Alphaproteobacteria</taxon>
        <taxon>Hyphomicrobiales</taxon>
        <taxon>Rhizobiaceae</taxon>
        <taxon>Liberibacter</taxon>
    </lineage>
</organism>
<evidence type="ECO:0000256" key="2">
    <source>
        <dbReference type="ARBA" id="ARBA00023267"/>
    </source>
</evidence>
<dbReference type="Pfam" id="PF03099">
    <property type="entry name" value="BPL_LplA_LipB"/>
    <property type="match status" value="1"/>
</dbReference>
<proteinExistence type="predicted"/>
<dbReference type="SUPFAM" id="SSF55681">
    <property type="entry name" value="Class II aaRS and biotin synthetases"/>
    <property type="match status" value="1"/>
</dbReference>
<dbReference type="CDD" id="cd16442">
    <property type="entry name" value="BPL"/>
    <property type="match status" value="1"/>
</dbReference>
<name>A0ABM5NGU1_LIBAS</name>
<evidence type="ECO:0000313" key="7">
    <source>
        <dbReference type="Proteomes" id="UP000011820"/>
    </source>
</evidence>
<dbReference type="RefSeq" id="WP_015452700.1">
    <property type="nucleotide sequence ID" value="NC_020549.1"/>
</dbReference>
<evidence type="ECO:0000259" key="5">
    <source>
        <dbReference type="PROSITE" id="PS51733"/>
    </source>
</evidence>
<dbReference type="PANTHER" id="PTHR12835:SF5">
    <property type="entry name" value="BIOTIN--PROTEIN LIGASE"/>
    <property type="match status" value="1"/>
</dbReference>
<dbReference type="PROSITE" id="PS51733">
    <property type="entry name" value="BPL_LPL_CATALYTIC"/>
    <property type="match status" value="1"/>
</dbReference>
<keyword evidence="1" id="KW-0436">Ligase</keyword>
<dbReference type="EC" id="6.3.4.15" evidence="3"/>
<dbReference type="Gene3D" id="2.30.30.100">
    <property type="match status" value="1"/>
</dbReference>
<dbReference type="Proteomes" id="UP000011820">
    <property type="component" value="Chromosome"/>
</dbReference>
<evidence type="ECO:0000256" key="1">
    <source>
        <dbReference type="ARBA" id="ARBA00022598"/>
    </source>
</evidence>
<evidence type="ECO:0000256" key="4">
    <source>
        <dbReference type="ARBA" id="ARBA00047846"/>
    </source>
</evidence>
<dbReference type="InterPro" id="IPR004143">
    <property type="entry name" value="BPL_LPL_catalytic"/>
</dbReference>
<reference evidence="6 7" key="1">
    <citation type="journal article" date="2013" name="Genome Announc.">
        <title>Complete Genome Sequence of a Chinese Strain of 'Candidatus Liberibacter asiaticus'.</title>
        <authorList>
            <person name="Lin H."/>
            <person name="Han C.S."/>
            <person name="Liu B."/>
            <person name="Lou B."/>
            <person name="Bai X."/>
            <person name="Deng C."/>
            <person name="Civerolo E.L."/>
            <person name="Gupta G."/>
        </authorList>
    </citation>
    <scope>NUCLEOTIDE SEQUENCE [LARGE SCALE GENOMIC DNA]</scope>
    <source>
        <strain evidence="7">gxpsy</strain>
    </source>
</reference>
<keyword evidence="7" id="KW-1185">Reference proteome</keyword>
<keyword evidence="2" id="KW-0092">Biotin</keyword>
<gene>
    <name evidence="6" type="ORF">WSI_03670</name>
</gene>
<comment type="catalytic activity">
    <reaction evidence="4">
        <text>biotin + L-lysyl-[protein] + ATP = N(6)-biotinyl-L-lysyl-[protein] + AMP + diphosphate + H(+)</text>
        <dbReference type="Rhea" id="RHEA:11756"/>
        <dbReference type="Rhea" id="RHEA-COMP:9752"/>
        <dbReference type="Rhea" id="RHEA-COMP:10505"/>
        <dbReference type="ChEBI" id="CHEBI:15378"/>
        <dbReference type="ChEBI" id="CHEBI:29969"/>
        <dbReference type="ChEBI" id="CHEBI:30616"/>
        <dbReference type="ChEBI" id="CHEBI:33019"/>
        <dbReference type="ChEBI" id="CHEBI:57586"/>
        <dbReference type="ChEBI" id="CHEBI:83144"/>
        <dbReference type="ChEBI" id="CHEBI:456215"/>
        <dbReference type="EC" id="6.3.4.15"/>
    </reaction>
</comment>
<dbReference type="InterPro" id="IPR004408">
    <property type="entry name" value="Biotin_CoA_COase_ligase"/>
</dbReference>
<dbReference type="InterPro" id="IPR045864">
    <property type="entry name" value="aa-tRNA-synth_II/BPL/LPL"/>
</dbReference>
<feature type="domain" description="BPL/LPL catalytic" evidence="5">
    <location>
        <begin position="7"/>
        <end position="188"/>
    </location>
</feature>
<protein>
    <recommendedName>
        <fullName evidence="3">biotin--[biotin carboxyl-carrier protein] ligase</fullName>
        <ecNumber evidence="3">6.3.4.15</ecNumber>
    </recommendedName>
</protein>
<evidence type="ECO:0000313" key="6">
    <source>
        <dbReference type="EMBL" id="AGH17104.1"/>
    </source>
</evidence>
<dbReference type="PANTHER" id="PTHR12835">
    <property type="entry name" value="BIOTIN PROTEIN LIGASE"/>
    <property type="match status" value="1"/>
</dbReference>
<dbReference type="GeneID" id="93077101"/>
<dbReference type="Pfam" id="PF02237">
    <property type="entry name" value="BPL_C"/>
    <property type="match status" value="1"/>
</dbReference>
<dbReference type="InterPro" id="IPR003142">
    <property type="entry name" value="BPL_C"/>
</dbReference>
<dbReference type="NCBIfam" id="TIGR00121">
    <property type="entry name" value="birA_ligase"/>
    <property type="match status" value="1"/>
</dbReference>
<accession>A0ABM5NGU1</accession>
<dbReference type="Gene3D" id="3.30.930.10">
    <property type="entry name" value="Bira Bifunctional Protein, Domain 2"/>
    <property type="match status" value="1"/>
</dbReference>
<evidence type="ECO:0000256" key="3">
    <source>
        <dbReference type="ARBA" id="ARBA00024227"/>
    </source>
</evidence>
<dbReference type="EMBL" id="CP004005">
    <property type="protein sequence ID" value="AGH17104.1"/>
    <property type="molecule type" value="Genomic_DNA"/>
</dbReference>
<sequence>MFSNLSECQNPYSFRYEFFDTISSTNDECMKRALSGDLGNLWIVASCQTAGRGRRDNKWISDKGNLYASLLLIDSISKDSLTLLSFAIAVAMRSVIASTLPVGTDVKIKWPNDILVFQRKIAGILIETLNLKNGLQAVVVGIGLNVKHCPVDTPYPVTSLQREGGCIDLKDIFSLLFQDVARVLDLWKKDTGREEIMNLWRCFACGIGDLITIKLSYGSILGRFVGVDDFGYLLLEEKKGCVRQIFTGDIFT</sequence>